<dbReference type="Pfam" id="PF13542">
    <property type="entry name" value="HTH_Tnp_ISL3"/>
    <property type="match status" value="1"/>
</dbReference>
<reference evidence="3" key="1">
    <citation type="submission" date="2019-02" db="EMBL/GenBank/DDBJ databases">
        <authorList>
            <person name="Gruber-Vodicka R. H."/>
            <person name="Seah K. B. B."/>
        </authorList>
    </citation>
    <scope>NUCLEOTIDE SEQUENCE</scope>
    <source>
        <strain evidence="4">BECK_BZ123</strain>
        <strain evidence="3">BECK_BZ125</strain>
    </source>
</reference>
<accession>A0A450Z5C5</accession>
<evidence type="ECO:0000259" key="1">
    <source>
        <dbReference type="Pfam" id="PF01610"/>
    </source>
</evidence>
<evidence type="ECO:0000313" key="3">
    <source>
        <dbReference type="EMBL" id="VFK49005.1"/>
    </source>
</evidence>
<gene>
    <name evidence="4" type="ORF">BECKTC1821D_GA0114238_11782</name>
    <name evidence="3" type="ORF">BECKTC1821E_GA0114239_11512</name>
</gene>
<sequence length="202" mass="23314">MSTSLLHHAWGIRGYTYVCTRYNIPFTSPKRSYTKRFERYAWELPRHMTIQDAARHLSVGWNTIKDIQARYLYRRFDKPKLSELRRIAIDEIYLGMHSGYPTIVMGLDSGAVVEVAEGNHAEALAPFWKRLKRSQAKVEAVATDMGPAYIKAVRENLPEAALVFDHFHITELYNEKLTELRRAIEKEAGILEKRSLKASVGF</sequence>
<feature type="domain" description="Transposase IS204/IS1001/IS1096/IS1165 helix-turn-helix" evidence="2">
    <location>
        <begin position="24"/>
        <end position="71"/>
    </location>
</feature>
<dbReference type="Pfam" id="PF01610">
    <property type="entry name" value="DDE_Tnp_ISL3"/>
    <property type="match status" value="1"/>
</dbReference>
<dbReference type="EMBL" id="CAADFS010000178">
    <property type="protein sequence ID" value="VFK52406.1"/>
    <property type="molecule type" value="Genomic_DNA"/>
</dbReference>
<proteinExistence type="predicted"/>
<feature type="domain" description="Transposase IS204/IS1001/IS1096/IS1165 DDE" evidence="1">
    <location>
        <begin position="87"/>
        <end position="198"/>
    </location>
</feature>
<dbReference type="InterPro" id="IPR002560">
    <property type="entry name" value="Transposase_DDE"/>
</dbReference>
<evidence type="ECO:0000313" key="4">
    <source>
        <dbReference type="EMBL" id="VFK52406.1"/>
    </source>
</evidence>
<dbReference type="AlphaFoldDB" id="A0A450Z5C5"/>
<name>A0A450Z5C5_9GAMM</name>
<dbReference type="PANTHER" id="PTHR33498:SF1">
    <property type="entry name" value="TRANSPOSASE FOR INSERTION SEQUENCE ELEMENT IS1557"/>
    <property type="match status" value="1"/>
</dbReference>
<dbReference type="InterPro" id="IPR047951">
    <property type="entry name" value="Transpos_ISL3"/>
</dbReference>
<evidence type="ECO:0000259" key="2">
    <source>
        <dbReference type="Pfam" id="PF13542"/>
    </source>
</evidence>
<organism evidence="3">
    <name type="scientific">Candidatus Kentrum sp. TC</name>
    <dbReference type="NCBI Taxonomy" id="2126339"/>
    <lineage>
        <taxon>Bacteria</taxon>
        <taxon>Pseudomonadati</taxon>
        <taxon>Pseudomonadota</taxon>
        <taxon>Gammaproteobacteria</taxon>
        <taxon>Candidatus Kentrum</taxon>
    </lineage>
</organism>
<protein>
    <submittedName>
        <fullName evidence="3">Helix-turn-helix domain of transposase family ISL3</fullName>
    </submittedName>
</protein>
<dbReference type="PANTHER" id="PTHR33498">
    <property type="entry name" value="TRANSPOSASE FOR INSERTION SEQUENCE ELEMENT IS1557"/>
    <property type="match status" value="1"/>
</dbReference>
<dbReference type="InterPro" id="IPR032877">
    <property type="entry name" value="Transposase_HTH"/>
</dbReference>
<dbReference type="EMBL" id="CAADFT010000151">
    <property type="protein sequence ID" value="VFK49005.1"/>
    <property type="molecule type" value="Genomic_DNA"/>
</dbReference>